<evidence type="ECO:0000256" key="6">
    <source>
        <dbReference type="ARBA" id="ARBA00022741"/>
    </source>
</evidence>
<dbReference type="InterPro" id="IPR035684">
    <property type="entry name" value="ArgRS_core"/>
</dbReference>
<dbReference type="InterPro" id="IPR008909">
    <property type="entry name" value="DALR_anticod-bd"/>
</dbReference>
<dbReference type="EMBL" id="PIOC01000001">
    <property type="protein sequence ID" value="RDW22296.1"/>
    <property type="molecule type" value="Genomic_DNA"/>
</dbReference>
<dbReference type="EC" id="6.1.1.19" evidence="11"/>
<evidence type="ECO:0000256" key="11">
    <source>
        <dbReference type="HAMAP-Rule" id="MF_00123"/>
    </source>
</evidence>
<evidence type="ECO:0000259" key="13">
    <source>
        <dbReference type="SMART" id="SM00836"/>
    </source>
</evidence>
<keyword evidence="7 11" id="KW-0067">ATP-binding</keyword>
<dbReference type="RefSeq" id="WP_115771154.1">
    <property type="nucleotide sequence ID" value="NZ_PIOC01000001.1"/>
</dbReference>
<dbReference type="NCBIfam" id="TIGR00456">
    <property type="entry name" value="argS"/>
    <property type="match status" value="1"/>
</dbReference>
<comment type="subcellular location">
    <subcellularLocation>
        <location evidence="1 11">Cytoplasm</location>
    </subcellularLocation>
</comment>
<feature type="short sequence motif" description="'HIGH' region" evidence="11">
    <location>
        <begin position="132"/>
        <end position="142"/>
    </location>
</feature>
<dbReference type="FunFam" id="3.40.50.620:FF:000062">
    <property type="entry name" value="Arginine--tRNA ligase"/>
    <property type="match status" value="1"/>
</dbReference>
<proteinExistence type="inferred from homology"/>
<evidence type="ECO:0000256" key="1">
    <source>
        <dbReference type="ARBA" id="ARBA00004496"/>
    </source>
</evidence>
<keyword evidence="8 11" id="KW-0648">Protein biosynthesis</keyword>
<keyword evidence="5 11" id="KW-0436">Ligase</keyword>
<dbReference type="OrthoDB" id="9805987at2"/>
<evidence type="ECO:0000313" key="16">
    <source>
        <dbReference type="Proteomes" id="UP000257143"/>
    </source>
</evidence>
<dbReference type="GO" id="GO:0004814">
    <property type="term" value="F:arginine-tRNA ligase activity"/>
    <property type="evidence" value="ECO:0007669"/>
    <property type="project" value="UniProtKB-UniRule"/>
</dbReference>
<evidence type="ECO:0000256" key="3">
    <source>
        <dbReference type="ARBA" id="ARBA00011245"/>
    </source>
</evidence>
<dbReference type="Gene3D" id="3.30.1360.70">
    <property type="entry name" value="Arginyl tRNA synthetase N-terminal domain"/>
    <property type="match status" value="1"/>
</dbReference>
<dbReference type="InterPro" id="IPR005148">
    <property type="entry name" value="Arg-tRNA-synth_N"/>
</dbReference>
<dbReference type="SMART" id="SM01016">
    <property type="entry name" value="Arg_tRNA_synt_N"/>
    <property type="match status" value="1"/>
</dbReference>
<organism evidence="15 16">
    <name type="scientific">Oceanobacillus arenosus</name>
    <dbReference type="NCBI Taxonomy" id="1229153"/>
    <lineage>
        <taxon>Bacteria</taxon>
        <taxon>Bacillati</taxon>
        <taxon>Bacillota</taxon>
        <taxon>Bacilli</taxon>
        <taxon>Bacillales</taxon>
        <taxon>Bacillaceae</taxon>
        <taxon>Oceanobacillus</taxon>
    </lineage>
</organism>
<keyword evidence="9 11" id="KW-0030">Aminoacyl-tRNA synthetase</keyword>
<evidence type="ECO:0000256" key="8">
    <source>
        <dbReference type="ARBA" id="ARBA00022917"/>
    </source>
</evidence>
<sequence>MNVLEQTEETLKQEIKAAVLGAKLATEEELPAVALDKPKDKSHGDFASNIAMQLARIAKKAPRQIADDIVANLDQSKASIEKVEIAGPGFINFFMKNDFLGEIIPTILEAKEEYGKTDAGKGKSVQVEFVSVNPTGDLHLGHARGAAFGDVLCNVLDAAGYKVEREYYINDAGNQIGNLGLSVEARYLQALGQDVEMPEDGYHGQAIIDIANALVTEYGDEWAEKDKEERIEFFKEYGLKASLANIEKDLEEFGVHFDNWFSERSLYHDDKITDALETLKKGNHIYEQDGATWFKTTDLGDDKDRVLIKKDGSYTYFTPDIAYHKDKLDRGFDKIINVWGADHHGYIPRMRAAIQALGYPAEKMEVKIIQMVNLFEGGEKVRMSKRTGKAVSLRDLMEEVGVDATRYTFITRSNDSQLDFDMDLAKSQTNENPVYYVQYAHARICTMLEQAKNKGFDIEGAYDVSRLTAEKEVDLLKKLGEFPKMIAEAAEMETPHKVTQYVYNLATLLHSFYNAEKVLDQDNQEQTSARIALMKAVRITIENALQLIGVSAPEKM</sequence>
<dbReference type="Pfam" id="PF05746">
    <property type="entry name" value="DALR_1"/>
    <property type="match status" value="1"/>
</dbReference>
<keyword evidence="6 11" id="KW-0547">Nucleotide-binding</keyword>
<dbReference type="InterPro" id="IPR014729">
    <property type="entry name" value="Rossmann-like_a/b/a_fold"/>
</dbReference>
<dbReference type="Gene3D" id="1.10.730.10">
    <property type="entry name" value="Isoleucyl-tRNA Synthetase, Domain 1"/>
    <property type="match status" value="1"/>
</dbReference>
<dbReference type="SUPFAM" id="SSF47323">
    <property type="entry name" value="Anticodon-binding domain of a subclass of class I aminoacyl-tRNA synthetases"/>
    <property type="match status" value="1"/>
</dbReference>
<dbReference type="FunFam" id="3.30.1360.70:FF:000003">
    <property type="entry name" value="Arginine--tRNA ligase"/>
    <property type="match status" value="1"/>
</dbReference>
<dbReference type="HAMAP" id="MF_00123">
    <property type="entry name" value="Arg_tRNA_synth"/>
    <property type="match status" value="1"/>
</dbReference>
<dbReference type="AlphaFoldDB" id="A0A3D8Q1I3"/>
<dbReference type="GO" id="GO:0005737">
    <property type="term" value="C:cytoplasm"/>
    <property type="evidence" value="ECO:0007669"/>
    <property type="project" value="UniProtKB-SubCell"/>
</dbReference>
<dbReference type="Proteomes" id="UP000257143">
    <property type="component" value="Unassembled WGS sequence"/>
</dbReference>
<dbReference type="CDD" id="cd00671">
    <property type="entry name" value="ArgRS_core"/>
    <property type="match status" value="1"/>
</dbReference>
<dbReference type="Gene3D" id="3.40.50.620">
    <property type="entry name" value="HUPs"/>
    <property type="match status" value="1"/>
</dbReference>
<comment type="catalytic activity">
    <reaction evidence="10 11">
        <text>tRNA(Arg) + L-arginine + ATP = L-arginyl-tRNA(Arg) + AMP + diphosphate</text>
        <dbReference type="Rhea" id="RHEA:20301"/>
        <dbReference type="Rhea" id="RHEA-COMP:9658"/>
        <dbReference type="Rhea" id="RHEA-COMP:9673"/>
        <dbReference type="ChEBI" id="CHEBI:30616"/>
        <dbReference type="ChEBI" id="CHEBI:32682"/>
        <dbReference type="ChEBI" id="CHEBI:33019"/>
        <dbReference type="ChEBI" id="CHEBI:78442"/>
        <dbReference type="ChEBI" id="CHEBI:78513"/>
        <dbReference type="ChEBI" id="CHEBI:456215"/>
        <dbReference type="EC" id="6.1.1.19"/>
    </reaction>
</comment>
<protein>
    <recommendedName>
        <fullName evidence="11">Arginine--tRNA ligase</fullName>
        <ecNumber evidence="11">6.1.1.19</ecNumber>
    </recommendedName>
    <alternativeName>
        <fullName evidence="11">Arginyl-tRNA synthetase</fullName>
        <shortName evidence="11">ArgRS</shortName>
    </alternativeName>
</protein>
<evidence type="ECO:0000313" key="15">
    <source>
        <dbReference type="EMBL" id="RDW22296.1"/>
    </source>
</evidence>
<evidence type="ECO:0000256" key="4">
    <source>
        <dbReference type="ARBA" id="ARBA00022490"/>
    </source>
</evidence>
<evidence type="ECO:0000256" key="5">
    <source>
        <dbReference type="ARBA" id="ARBA00022598"/>
    </source>
</evidence>
<dbReference type="PANTHER" id="PTHR11956">
    <property type="entry name" value="ARGINYL-TRNA SYNTHETASE"/>
    <property type="match status" value="1"/>
</dbReference>
<dbReference type="InterPro" id="IPR009080">
    <property type="entry name" value="tRNAsynth_Ia_anticodon-bd"/>
</dbReference>
<evidence type="ECO:0000259" key="14">
    <source>
        <dbReference type="SMART" id="SM01016"/>
    </source>
</evidence>
<feature type="domain" description="DALR anticodon binding" evidence="13">
    <location>
        <begin position="437"/>
        <end position="556"/>
    </location>
</feature>
<evidence type="ECO:0000256" key="12">
    <source>
        <dbReference type="RuleBase" id="RU363038"/>
    </source>
</evidence>
<dbReference type="InterPro" id="IPR036695">
    <property type="entry name" value="Arg-tRNA-synth_N_sf"/>
</dbReference>
<dbReference type="GO" id="GO:0005524">
    <property type="term" value="F:ATP binding"/>
    <property type="evidence" value="ECO:0007669"/>
    <property type="project" value="UniProtKB-UniRule"/>
</dbReference>
<dbReference type="GO" id="GO:0006420">
    <property type="term" value="P:arginyl-tRNA aminoacylation"/>
    <property type="evidence" value="ECO:0007669"/>
    <property type="project" value="UniProtKB-UniRule"/>
</dbReference>
<comment type="caution">
    <text evidence="15">The sequence shown here is derived from an EMBL/GenBank/DDBJ whole genome shotgun (WGS) entry which is preliminary data.</text>
</comment>
<gene>
    <name evidence="11" type="primary">argS</name>
    <name evidence="15" type="ORF">CWR48_00890</name>
</gene>
<dbReference type="SUPFAM" id="SSF52374">
    <property type="entry name" value="Nucleotidylyl transferase"/>
    <property type="match status" value="1"/>
</dbReference>
<feature type="domain" description="Arginyl tRNA synthetase N-terminal" evidence="14">
    <location>
        <begin position="9"/>
        <end position="95"/>
    </location>
</feature>
<dbReference type="Pfam" id="PF03485">
    <property type="entry name" value="Arg_tRNA_synt_N"/>
    <property type="match status" value="1"/>
</dbReference>
<reference evidence="16" key="1">
    <citation type="submission" date="2017-11" db="EMBL/GenBank/DDBJ databases">
        <authorList>
            <person name="Zhu W."/>
        </authorList>
    </citation>
    <scope>NUCLEOTIDE SEQUENCE [LARGE SCALE GENOMIC DNA]</scope>
    <source>
        <strain evidence="16">CAU 1183</strain>
    </source>
</reference>
<accession>A0A3D8Q1I3</accession>
<evidence type="ECO:0000256" key="9">
    <source>
        <dbReference type="ARBA" id="ARBA00023146"/>
    </source>
</evidence>
<evidence type="ECO:0000256" key="2">
    <source>
        <dbReference type="ARBA" id="ARBA00005594"/>
    </source>
</evidence>
<comment type="similarity">
    <text evidence="2 11 12">Belongs to the class-I aminoacyl-tRNA synthetase family.</text>
</comment>
<dbReference type="PROSITE" id="PS00178">
    <property type="entry name" value="AA_TRNA_LIGASE_I"/>
    <property type="match status" value="1"/>
</dbReference>
<dbReference type="PRINTS" id="PR01038">
    <property type="entry name" value="TRNASYNTHARG"/>
</dbReference>
<dbReference type="Pfam" id="PF00750">
    <property type="entry name" value="tRNA-synt_1d"/>
    <property type="match status" value="1"/>
</dbReference>
<keyword evidence="4 11" id="KW-0963">Cytoplasm</keyword>
<evidence type="ECO:0000256" key="7">
    <source>
        <dbReference type="ARBA" id="ARBA00022840"/>
    </source>
</evidence>
<dbReference type="FunFam" id="1.10.730.10:FF:000008">
    <property type="entry name" value="Arginine--tRNA ligase"/>
    <property type="match status" value="1"/>
</dbReference>
<dbReference type="InterPro" id="IPR001278">
    <property type="entry name" value="Arg-tRNA-ligase"/>
</dbReference>
<keyword evidence="16" id="KW-1185">Reference proteome</keyword>
<comment type="subunit">
    <text evidence="3 11">Monomer.</text>
</comment>
<dbReference type="SUPFAM" id="SSF55190">
    <property type="entry name" value="Arginyl-tRNA synthetase (ArgRS), N-terminal 'additional' domain"/>
    <property type="match status" value="1"/>
</dbReference>
<dbReference type="SMART" id="SM00836">
    <property type="entry name" value="DALR_1"/>
    <property type="match status" value="1"/>
</dbReference>
<dbReference type="InterPro" id="IPR001412">
    <property type="entry name" value="aa-tRNA-synth_I_CS"/>
</dbReference>
<dbReference type="PANTHER" id="PTHR11956:SF5">
    <property type="entry name" value="ARGININE--TRNA LIGASE, CYTOPLASMIC"/>
    <property type="match status" value="1"/>
</dbReference>
<evidence type="ECO:0000256" key="10">
    <source>
        <dbReference type="ARBA" id="ARBA00049339"/>
    </source>
</evidence>
<name>A0A3D8Q1I3_9BACI</name>